<dbReference type="PANTHER" id="PTHR14234">
    <property type="entry name" value="RIM BINDING PROTEIN-RELATED"/>
    <property type="match status" value="1"/>
</dbReference>
<dbReference type="Pfam" id="PF25523">
    <property type="entry name" value="Ig_RIMBP2"/>
    <property type="match status" value="1"/>
</dbReference>
<evidence type="ECO:0000256" key="2">
    <source>
        <dbReference type="ARBA" id="ARBA00022490"/>
    </source>
</evidence>
<dbReference type="InterPro" id="IPR036028">
    <property type="entry name" value="SH3-like_dom_sf"/>
</dbReference>
<feature type="coiled-coil region" evidence="4">
    <location>
        <begin position="306"/>
        <end position="403"/>
    </location>
</feature>
<evidence type="ECO:0000256" key="4">
    <source>
        <dbReference type="SAM" id="Coils"/>
    </source>
</evidence>
<evidence type="ECO:0000256" key="3">
    <source>
        <dbReference type="ARBA" id="ARBA00022737"/>
    </source>
</evidence>
<comment type="subcellular location">
    <subcellularLocation>
        <location evidence="1">Cytoplasm</location>
    </subcellularLocation>
</comment>
<dbReference type="Pfam" id="PF25566">
    <property type="entry name" value="RIMB1_N"/>
    <property type="match status" value="1"/>
</dbReference>
<evidence type="ECO:0000256" key="1">
    <source>
        <dbReference type="ARBA" id="ARBA00004496"/>
    </source>
</evidence>
<evidence type="ECO:0000313" key="8">
    <source>
        <dbReference type="Ensembl" id="ENSAOWP00000000104.1"/>
    </source>
</evidence>
<reference evidence="8" key="1">
    <citation type="submission" date="2025-08" db="UniProtKB">
        <authorList>
            <consortium name="Ensembl"/>
        </authorList>
    </citation>
    <scope>IDENTIFICATION</scope>
</reference>
<dbReference type="InterPro" id="IPR013783">
    <property type="entry name" value="Ig-like_fold"/>
</dbReference>
<evidence type="ECO:0000313" key="9">
    <source>
        <dbReference type="Proteomes" id="UP000694424"/>
    </source>
</evidence>
<dbReference type="SUPFAM" id="SSF49265">
    <property type="entry name" value="Fibronectin type III"/>
    <property type="match status" value="1"/>
</dbReference>
<dbReference type="InterPro" id="IPR057950">
    <property type="entry name" value="RIMB1/RIM3A-C-like_N"/>
</dbReference>
<keyword evidence="4" id="KW-0175">Coiled coil</keyword>
<name>A0A8B9NSH0_APTOW</name>
<feature type="domain" description="RIMB1/RIM3A-C-like N-terminal" evidence="7">
    <location>
        <begin position="14"/>
        <end position="141"/>
    </location>
</feature>
<feature type="coiled-coil region" evidence="4">
    <location>
        <begin position="19"/>
        <end position="180"/>
    </location>
</feature>
<sequence length="663" mass="74343">LSRAVLQSGADYGFLVRQNTKLLSALEDLQHRCTSLAEENSLLRRSCFPETEEKVKHLKRKNAELAVIAKRLEERARKLQEANLKVVTAPVPLKGSSLELCKKAFARQRAKDLTEQASALLAKDKQIEALQQECRELQAKLIAGKDDPRCLNVIEFDRLLRESQKEVLRLQRQIAQKNFKECLRSSKISSGGSLPSAATCFGPSIPMLNTCIKDSPLSKAHLGDPALGVEAHRKVRQEFELKKKRKKCENLEHEVRKKHKRCKELVSIFVPFYCEHNCRKVRFLSFQVESENADLKLQVVLVTKERDSVIQTNQGLQIKLENLEQVLKHMRDVTERRQQLEVEHKEALLVLKEKQEEVRRLQQAQAEAKREHEGAVQLLEARVKDLEDQCRSQTEQFSLLSEELKQFRLQTGRLDLLASTLVTSEPPLNLCSSTPQPHWEKGNCWMPDATVGSPVAATSSQKQAKKVESQSNSSKSESMQNSPKSCPTPEVDTASEMEELDVDSISLIPEPGSQGPAKLQVFLARYSYNPFDGPNENPEAELPLIAGEYIYIYGDMDEDGFFEGTPDAPLDVQVEAGPSPGILVISWLPVTIDAEGSSNGVRVTGYAVYADGQKAIEVTSPTAGSILVDLSQLQMFQVCREVSVRTMSLYGESSPVTRRMGKR</sequence>
<evidence type="ECO:0000259" key="7">
    <source>
        <dbReference type="Pfam" id="PF25566"/>
    </source>
</evidence>
<evidence type="ECO:0008006" key="10">
    <source>
        <dbReference type="Google" id="ProtNLM"/>
    </source>
</evidence>
<reference evidence="8" key="2">
    <citation type="submission" date="2025-09" db="UniProtKB">
        <authorList>
            <consortium name="Ensembl"/>
        </authorList>
    </citation>
    <scope>IDENTIFICATION</scope>
</reference>
<feature type="domain" description="RIMS-binding protein 1/2/3 Fn3" evidence="6">
    <location>
        <begin position="564"/>
        <end position="654"/>
    </location>
</feature>
<dbReference type="Gene3D" id="2.60.40.10">
    <property type="entry name" value="Immunoglobulins"/>
    <property type="match status" value="1"/>
</dbReference>
<dbReference type="SUPFAM" id="SSF50044">
    <property type="entry name" value="SH3-domain"/>
    <property type="match status" value="1"/>
</dbReference>
<protein>
    <recommendedName>
        <fullName evidence="10">Peripheral-type benzodiazepine receptor-associated protein 1</fullName>
    </recommendedName>
</protein>
<dbReference type="Proteomes" id="UP000694424">
    <property type="component" value="Unplaced"/>
</dbReference>
<dbReference type="Ensembl" id="ENSAOWT00000000125.1">
    <property type="protein sequence ID" value="ENSAOWP00000000104.1"/>
    <property type="gene ID" value="ENSAOWG00000000095.1"/>
</dbReference>
<dbReference type="GO" id="GO:0030156">
    <property type="term" value="F:benzodiazepine receptor binding"/>
    <property type="evidence" value="ECO:0007669"/>
    <property type="project" value="TreeGrafter"/>
</dbReference>
<dbReference type="FunFam" id="2.60.40.10:FF:000072">
    <property type="entry name" value="RIMS-binding protein 2 isoform X1"/>
    <property type="match status" value="1"/>
</dbReference>
<keyword evidence="3" id="KW-0677">Repeat</keyword>
<evidence type="ECO:0000259" key="6">
    <source>
        <dbReference type="Pfam" id="PF25523"/>
    </source>
</evidence>
<feature type="compositionally biased region" description="Low complexity" evidence="5">
    <location>
        <begin position="469"/>
        <end position="485"/>
    </location>
</feature>
<feature type="region of interest" description="Disordered" evidence="5">
    <location>
        <begin position="450"/>
        <end position="492"/>
    </location>
</feature>
<dbReference type="AlphaFoldDB" id="A0A8B9NSH0"/>
<dbReference type="InterPro" id="IPR040325">
    <property type="entry name" value="RIMBP1/2/3"/>
</dbReference>
<feature type="coiled-coil region" evidence="4">
    <location>
        <begin position="234"/>
        <end position="261"/>
    </location>
</feature>
<accession>A0A8B9NSH0</accession>
<evidence type="ECO:0000256" key="5">
    <source>
        <dbReference type="SAM" id="MobiDB-lite"/>
    </source>
</evidence>
<dbReference type="InterPro" id="IPR036116">
    <property type="entry name" value="FN3_sf"/>
</dbReference>
<keyword evidence="9" id="KW-1185">Reference proteome</keyword>
<keyword evidence="2" id="KW-0963">Cytoplasm</keyword>
<proteinExistence type="predicted"/>
<dbReference type="Gene3D" id="2.30.30.40">
    <property type="entry name" value="SH3 Domains"/>
    <property type="match status" value="1"/>
</dbReference>
<organism evidence="8 9">
    <name type="scientific">Apteryx owenii</name>
    <name type="common">Little spotted kiwi</name>
    <dbReference type="NCBI Taxonomy" id="8824"/>
    <lineage>
        <taxon>Eukaryota</taxon>
        <taxon>Metazoa</taxon>
        <taxon>Chordata</taxon>
        <taxon>Craniata</taxon>
        <taxon>Vertebrata</taxon>
        <taxon>Euteleostomi</taxon>
        <taxon>Archelosauria</taxon>
        <taxon>Archosauria</taxon>
        <taxon>Dinosauria</taxon>
        <taxon>Saurischia</taxon>
        <taxon>Theropoda</taxon>
        <taxon>Coelurosauria</taxon>
        <taxon>Aves</taxon>
        <taxon>Palaeognathae</taxon>
        <taxon>Apterygiformes</taxon>
        <taxon>Apterygidae</taxon>
        <taxon>Apteryx</taxon>
    </lineage>
</organism>
<dbReference type="InterPro" id="IPR057884">
    <property type="entry name" value="FN3_RIM-BP1/2/3"/>
</dbReference>
<dbReference type="PANTHER" id="PTHR14234:SF20">
    <property type="entry name" value="PERIPHERAL-TYPE BENZODIAZEPINE RECEPTOR-ASSOCIATED PROTEIN 1"/>
    <property type="match status" value="1"/>
</dbReference>